<name>B0CUK0_LACBS</name>
<proteinExistence type="inferred from homology"/>
<dbReference type="RefSeq" id="XP_001874664.1">
    <property type="nucleotide sequence ID" value="XM_001874629.1"/>
</dbReference>
<dbReference type="GeneID" id="6070811"/>
<keyword evidence="2" id="KW-0285">Flavoprotein</keyword>
<sequence>MPGINAIPQSATSNGSSNLSPSTIRRSDPIPISNTHHSARQPAASLTGGRVPRNQRSFSRTPRQHATGTTPTTPTTPAQSIVRTRAMSIGSRKAPLPIDFIIVGAGIAGLATAFALAQSGHRVRIFEKRSGINQRAVGVRVPPNLCKILYEWGLQEELATATRCRKSAFHSIETGKVMGYLEWQEDVIQETGGEFLLMHYEDLYKLLYRLALSQGVAVHFNSHITSVSFDDEKELPSITLADGSVQYADLLVGADGYHSVVREAVTGEPDRGTDSGNTFFSIVIPAEKMKADPDWGKWLEASEWPMWMGDNRVILAYPVRQNTAYCVHAYWPETCIRGGPDDNESWDRVAPTNAIDFGTAHTSIKRLFNMVPDALRTKYIVREIVEDWVDETGSMVLIGEAAHSLMPCTIHNLSLAVEDAAVFGVLMSHLRSRNQIPQLLEAFQDLRYSRVQQVQQSELNNATLVCLPPGEFRDMRDAGMALSLNPSTEPWDDARLREQWDEIGGVFGYNAREAAEDWWIKWGSLGDGTRGHAAHESFNLVFEVTEVAVSED</sequence>
<keyword evidence="10" id="KW-1185">Reference proteome</keyword>
<evidence type="ECO:0000256" key="7">
    <source>
        <dbReference type="SAM" id="Phobius"/>
    </source>
</evidence>
<organism evidence="10">
    <name type="scientific">Laccaria bicolor (strain S238N-H82 / ATCC MYA-4686)</name>
    <name type="common">Bicoloured deceiver</name>
    <name type="synonym">Laccaria laccata var. bicolor</name>
    <dbReference type="NCBI Taxonomy" id="486041"/>
    <lineage>
        <taxon>Eukaryota</taxon>
        <taxon>Fungi</taxon>
        <taxon>Dikarya</taxon>
        <taxon>Basidiomycota</taxon>
        <taxon>Agaricomycotina</taxon>
        <taxon>Agaricomycetes</taxon>
        <taxon>Agaricomycetidae</taxon>
        <taxon>Agaricales</taxon>
        <taxon>Agaricineae</taxon>
        <taxon>Hydnangiaceae</taxon>
        <taxon>Laccaria</taxon>
    </lineage>
</organism>
<gene>
    <name evidence="9" type="ORF">LACBIDRAFT_305559</name>
</gene>
<dbReference type="EMBL" id="DS547092">
    <property type="protein sequence ID" value="EDR14105.1"/>
    <property type="molecule type" value="Genomic_DNA"/>
</dbReference>
<keyword evidence="7" id="KW-0812">Transmembrane</keyword>
<keyword evidence="5" id="KW-0503">Monooxygenase</keyword>
<keyword evidence="4" id="KW-0560">Oxidoreductase</keyword>
<dbReference type="Pfam" id="PF01494">
    <property type="entry name" value="FAD_binding_3"/>
    <property type="match status" value="1"/>
</dbReference>
<evidence type="ECO:0000256" key="4">
    <source>
        <dbReference type="ARBA" id="ARBA00023002"/>
    </source>
</evidence>
<dbReference type="GO" id="GO:0071949">
    <property type="term" value="F:FAD binding"/>
    <property type="evidence" value="ECO:0007669"/>
    <property type="project" value="InterPro"/>
</dbReference>
<evidence type="ECO:0000256" key="6">
    <source>
        <dbReference type="SAM" id="MobiDB-lite"/>
    </source>
</evidence>
<dbReference type="PANTHER" id="PTHR13789:SF147">
    <property type="entry name" value="PUTATIVE (AFU_ORTHOLOGUE AFUA_2G01950)-RELATED"/>
    <property type="match status" value="1"/>
</dbReference>
<evidence type="ECO:0000256" key="3">
    <source>
        <dbReference type="ARBA" id="ARBA00022827"/>
    </source>
</evidence>
<accession>B0CUK0</accession>
<dbReference type="InterPro" id="IPR002938">
    <property type="entry name" value="FAD-bd"/>
</dbReference>
<comment type="similarity">
    <text evidence="1">Belongs to the paxM FAD-dependent monooxygenase family.</text>
</comment>
<keyword evidence="7" id="KW-1133">Transmembrane helix</keyword>
<evidence type="ECO:0000259" key="8">
    <source>
        <dbReference type="Pfam" id="PF01494"/>
    </source>
</evidence>
<evidence type="ECO:0000313" key="10">
    <source>
        <dbReference type="Proteomes" id="UP000001194"/>
    </source>
</evidence>
<keyword evidence="3" id="KW-0274">FAD</keyword>
<feature type="compositionally biased region" description="Low complexity" evidence="6">
    <location>
        <begin position="67"/>
        <end position="77"/>
    </location>
</feature>
<feature type="compositionally biased region" description="Polar residues" evidence="6">
    <location>
        <begin position="54"/>
        <end position="66"/>
    </location>
</feature>
<dbReference type="KEGG" id="lbc:LACBIDRAFT_305559"/>
<keyword evidence="7" id="KW-0472">Membrane</keyword>
<feature type="compositionally biased region" description="Polar residues" evidence="6">
    <location>
        <begin position="7"/>
        <end position="24"/>
    </location>
</feature>
<dbReference type="InParanoid" id="B0CUK0"/>
<dbReference type="PRINTS" id="PR00420">
    <property type="entry name" value="RNGMNOXGNASE"/>
</dbReference>
<dbReference type="PANTHER" id="PTHR13789">
    <property type="entry name" value="MONOOXYGENASE"/>
    <property type="match status" value="1"/>
</dbReference>
<dbReference type="GO" id="GO:0004497">
    <property type="term" value="F:monooxygenase activity"/>
    <property type="evidence" value="ECO:0007669"/>
    <property type="project" value="UniProtKB-KW"/>
</dbReference>
<feature type="domain" description="FAD-binding" evidence="8">
    <location>
        <begin position="100"/>
        <end position="456"/>
    </location>
</feature>
<feature type="region of interest" description="Disordered" evidence="6">
    <location>
        <begin position="1"/>
        <end position="80"/>
    </location>
</feature>
<dbReference type="InterPro" id="IPR050493">
    <property type="entry name" value="FAD-dep_Monooxygenase_BioMet"/>
</dbReference>
<feature type="transmembrane region" description="Helical" evidence="7">
    <location>
        <begin position="96"/>
        <end position="117"/>
    </location>
</feature>
<dbReference type="OrthoDB" id="1878542at2759"/>
<evidence type="ECO:0000256" key="5">
    <source>
        <dbReference type="ARBA" id="ARBA00023033"/>
    </source>
</evidence>
<dbReference type="SUPFAM" id="SSF51905">
    <property type="entry name" value="FAD/NAD(P)-binding domain"/>
    <property type="match status" value="1"/>
</dbReference>
<dbReference type="STRING" id="486041.B0CUK0"/>
<dbReference type="AlphaFoldDB" id="B0CUK0"/>
<dbReference type="Proteomes" id="UP000001194">
    <property type="component" value="Unassembled WGS sequence"/>
</dbReference>
<evidence type="ECO:0000313" key="9">
    <source>
        <dbReference type="EMBL" id="EDR14105.1"/>
    </source>
</evidence>
<evidence type="ECO:0000256" key="2">
    <source>
        <dbReference type="ARBA" id="ARBA00022630"/>
    </source>
</evidence>
<reference evidence="9 10" key="1">
    <citation type="journal article" date="2008" name="Nature">
        <title>The genome of Laccaria bicolor provides insights into mycorrhizal symbiosis.</title>
        <authorList>
            <person name="Martin F."/>
            <person name="Aerts A."/>
            <person name="Ahren D."/>
            <person name="Brun A."/>
            <person name="Danchin E.G.J."/>
            <person name="Duchaussoy F."/>
            <person name="Gibon J."/>
            <person name="Kohler A."/>
            <person name="Lindquist E."/>
            <person name="Pereda V."/>
            <person name="Salamov A."/>
            <person name="Shapiro H.J."/>
            <person name="Wuyts J."/>
            <person name="Blaudez D."/>
            <person name="Buee M."/>
            <person name="Brokstein P."/>
            <person name="Canbaeck B."/>
            <person name="Cohen D."/>
            <person name="Courty P.E."/>
            <person name="Coutinho P.M."/>
            <person name="Delaruelle C."/>
            <person name="Detter J.C."/>
            <person name="Deveau A."/>
            <person name="DiFazio S."/>
            <person name="Duplessis S."/>
            <person name="Fraissinet-Tachet L."/>
            <person name="Lucic E."/>
            <person name="Frey-Klett P."/>
            <person name="Fourrey C."/>
            <person name="Feussner I."/>
            <person name="Gay G."/>
            <person name="Grimwood J."/>
            <person name="Hoegger P.J."/>
            <person name="Jain P."/>
            <person name="Kilaru S."/>
            <person name="Labbe J."/>
            <person name="Lin Y.C."/>
            <person name="Legue V."/>
            <person name="Le Tacon F."/>
            <person name="Marmeisse R."/>
            <person name="Melayah D."/>
            <person name="Montanini B."/>
            <person name="Muratet M."/>
            <person name="Nehls U."/>
            <person name="Niculita-Hirzel H."/>
            <person name="Oudot-Le Secq M.P."/>
            <person name="Peter M."/>
            <person name="Quesneville H."/>
            <person name="Rajashekar B."/>
            <person name="Reich M."/>
            <person name="Rouhier N."/>
            <person name="Schmutz J."/>
            <person name="Yin T."/>
            <person name="Chalot M."/>
            <person name="Henrissat B."/>
            <person name="Kuees U."/>
            <person name="Lucas S."/>
            <person name="Van de Peer Y."/>
            <person name="Podila G.K."/>
            <person name="Polle A."/>
            <person name="Pukkila P.J."/>
            <person name="Richardson P.M."/>
            <person name="Rouze P."/>
            <person name="Sanders I.R."/>
            <person name="Stajich J.E."/>
            <person name="Tunlid A."/>
            <person name="Tuskan G."/>
            <person name="Grigoriev I.V."/>
        </authorList>
    </citation>
    <scope>NUCLEOTIDE SEQUENCE [LARGE SCALE GENOMIC DNA]</scope>
    <source>
        <strain evidence="10">S238N-H82 / ATCC MYA-4686</strain>
    </source>
</reference>
<protein>
    <submittedName>
        <fullName evidence="9">Predicted protein</fullName>
    </submittedName>
</protein>
<dbReference type="HOGENOM" id="CLU_009665_19_3_1"/>
<dbReference type="Gene3D" id="3.50.50.60">
    <property type="entry name" value="FAD/NAD(P)-binding domain"/>
    <property type="match status" value="1"/>
</dbReference>
<dbReference type="InterPro" id="IPR036188">
    <property type="entry name" value="FAD/NAD-bd_sf"/>
</dbReference>
<evidence type="ECO:0000256" key="1">
    <source>
        <dbReference type="ARBA" id="ARBA00007992"/>
    </source>
</evidence>